<dbReference type="PANTHER" id="PTHR37534:SF8">
    <property type="entry name" value="ZN(II)2CYS6 TRANSCRIPTION FACTOR (EUROFUNG)"/>
    <property type="match status" value="1"/>
</dbReference>
<evidence type="ECO:0000313" key="8">
    <source>
        <dbReference type="EMBL" id="PYH96457.1"/>
    </source>
</evidence>
<dbReference type="GO" id="GO:0045944">
    <property type="term" value="P:positive regulation of transcription by RNA polymerase II"/>
    <property type="evidence" value="ECO:0007669"/>
    <property type="project" value="TreeGrafter"/>
</dbReference>
<evidence type="ECO:0000256" key="4">
    <source>
        <dbReference type="ARBA" id="ARBA00023163"/>
    </source>
</evidence>
<evidence type="ECO:0000256" key="3">
    <source>
        <dbReference type="ARBA" id="ARBA00023125"/>
    </source>
</evidence>
<dbReference type="GO" id="GO:0000976">
    <property type="term" value="F:transcription cis-regulatory region binding"/>
    <property type="evidence" value="ECO:0007669"/>
    <property type="project" value="TreeGrafter"/>
</dbReference>
<dbReference type="CDD" id="cd00067">
    <property type="entry name" value="GAL4"/>
    <property type="match status" value="1"/>
</dbReference>
<dbReference type="OrthoDB" id="5130013at2759"/>
<dbReference type="InterPro" id="IPR021858">
    <property type="entry name" value="Fun_TF"/>
</dbReference>
<dbReference type="AlphaFoldDB" id="A0A319DQV1"/>
<sequence>MQEPCYTCRRRRIRCDQSQSPCAKCTASGLECSVSRPLRWVNGVAMRGKMRGTSFETPSDDSTQPVGAQQDSGWPKDSPRALIQSAPIPVGQVDTHNVLMCRPRSVPSALGDFAASNLDTASRYYLDYYNDRICKLFIVYDSEKNPFRTLISLALLDQTLLNSILALAARHRVNKDRSFYDLILTPSSEGTTAHYDALRFKYQAIQGISHALNDATMCQKNTTVASTFLLVFLDLLESGSDRWNFHLEGAKRLIETSQSSESWNGFQNNPGQSIQELRTFLTSQIYSIETLGGTLVRPKLLSQFGLLYEDPQTRETVEQSVLGCPEYLLDAIRYLTVQRDAMTASESNDETTAQYSIENTKGVIHFIHQFDCSVWATSLPHVDPTSVRDVGSLCILARTYQLAALIYGQRVLGALTNEFIQLENMAQQLLEVVDKLKDDKALYKCILWPIFIACMECREQEQRGFHMSYLERFWADTSCVNVINAAKIVEGYWQQNNDPTLSQWIFNIGHLGQDWLLI</sequence>
<evidence type="ECO:0000256" key="6">
    <source>
        <dbReference type="SAM" id="MobiDB-lite"/>
    </source>
</evidence>
<dbReference type="InterPro" id="IPR036864">
    <property type="entry name" value="Zn2-C6_fun-type_DNA-bd_sf"/>
</dbReference>
<dbReference type="PROSITE" id="PS50048">
    <property type="entry name" value="ZN2_CY6_FUNGAL_2"/>
    <property type="match status" value="1"/>
</dbReference>
<feature type="domain" description="Zn(2)-C6 fungal-type" evidence="7">
    <location>
        <begin position="4"/>
        <end position="34"/>
    </location>
</feature>
<reference evidence="8 9" key="1">
    <citation type="submission" date="2018-02" db="EMBL/GenBank/DDBJ databases">
        <title>The genomes of Aspergillus section Nigri reveals drivers in fungal speciation.</title>
        <authorList>
            <consortium name="DOE Joint Genome Institute"/>
            <person name="Vesth T.C."/>
            <person name="Nybo J."/>
            <person name="Theobald S."/>
            <person name="Brandl J."/>
            <person name="Frisvad J.C."/>
            <person name="Nielsen K.F."/>
            <person name="Lyhne E.K."/>
            <person name="Kogle M.E."/>
            <person name="Kuo A."/>
            <person name="Riley R."/>
            <person name="Clum A."/>
            <person name="Nolan M."/>
            <person name="Lipzen A."/>
            <person name="Salamov A."/>
            <person name="Henrissat B."/>
            <person name="Wiebenga A."/>
            <person name="De vries R.P."/>
            <person name="Grigoriev I.V."/>
            <person name="Mortensen U.H."/>
            <person name="Andersen M.R."/>
            <person name="Baker S.E."/>
        </authorList>
    </citation>
    <scope>NUCLEOTIDE SEQUENCE [LARGE SCALE GENOMIC DNA]</scope>
    <source>
        <strain evidence="8 9">CBS 707.79</strain>
    </source>
</reference>
<evidence type="ECO:0000256" key="1">
    <source>
        <dbReference type="ARBA" id="ARBA00004123"/>
    </source>
</evidence>
<dbReference type="VEuPathDB" id="FungiDB:BO71DRAFT_176748"/>
<keyword evidence="3" id="KW-0238">DNA-binding</keyword>
<dbReference type="InterPro" id="IPR001138">
    <property type="entry name" value="Zn2Cys6_DnaBD"/>
</dbReference>
<dbReference type="SMART" id="SM00066">
    <property type="entry name" value="GAL4"/>
    <property type="match status" value="1"/>
</dbReference>
<feature type="region of interest" description="Disordered" evidence="6">
    <location>
        <begin position="51"/>
        <end position="78"/>
    </location>
</feature>
<comment type="subcellular location">
    <subcellularLocation>
        <location evidence="1">Nucleus</location>
    </subcellularLocation>
</comment>
<keyword evidence="2" id="KW-0805">Transcription regulation</keyword>
<dbReference type="Proteomes" id="UP000247810">
    <property type="component" value="Unassembled WGS sequence"/>
</dbReference>
<organism evidence="8 9">
    <name type="scientific">Aspergillus ellipticus CBS 707.79</name>
    <dbReference type="NCBI Taxonomy" id="1448320"/>
    <lineage>
        <taxon>Eukaryota</taxon>
        <taxon>Fungi</taxon>
        <taxon>Dikarya</taxon>
        <taxon>Ascomycota</taxon>
        <taxon>Pezizomycotina</taxon>
        <taxon>Eurotiomycetes</taxon>
        <taxon>Eurotiomycetidae</taxon>
        <taxon>Eurotiales</taxon>
        <taxon>Aspergillaceae</taxon>
        <taxon>Aspergillus</taxon>
        <taxon>Aspergillus subgen. Circumdati</taxon>
    </lineage>
</organism>
<dbReference type="GO" id="GO:0008270">
    <property type="term" value="F:zinc ion binding"/>
    <property type="evidence" value="ECO:0007669"/>
    <property type="project" value="InterPro"/>
</dbReference>
<dbReference type="GO" id="GO:0000981">
    <property type="term" value="F:DNA-binding transcription factor activity, RNA polymerase II-specific"/>
    <property type="evidence" value="ECO:0007669"/>
    <property type="project" value="InterPro"/>
</dbReference>
<dbReference type="EMBL" id="KZ825837">
    <property type="protein sequence ID" value="PYH96457.1"/>
    <property type="molecule type" value="Genomic_DNA"/>
</dbReference>
<evidence type="ECO:0000256" key="5">
    <source>
        <dbReference type="ARBA" id="ARBA00023242"/>
    </source>
</evidence>
<dbReference type="SUPFAM" id="SSF57701">
    <property type="entry name" value="Zn2/Cys6 DNA-binding domain"/>
    <property type="match status" value="1"/>
</dbReference>
<dbReference type="Pfam" id="PF11951">
    <property type="entry name" value="Fungal_trans_2"/>
    <property type="match status" value="1"/>
</dbReference>
<keyword evidence="9" id="KW-1185">Reference proteome</keyword>
<evidence type="ECO:0000256" key="2">
    <source>
        <dbReference type="ARBA" id="ARBA00023015"/>
    </source>
</evidence>
<keyword evidence="5" id="KW-0539">Nucleus</keyword>
<feature type="compositionally biased region" description="Polar residues" evidence="6">
    <location>
        <begin position="54"/>
        <end position="72"/>
    </location>
</feature>
<accession>A0A319DQV1</accession>
<protein>
    <recommendedName>
        <fullName evidence="7">Zn(2)-C6 fungal-type domain-containing protein</fullName>
    </recommendedName>
</protein>
<evidence type="ECO:0000313" key="9">
    <source>
        <dbReference type="Proteomes" id="UP000247810"/>
    </source>
</evidence>
<keyword evidence="4" id="KW-0804">Transcription</keyword>
<proteinExistence type="predicted"/>
<evidence type="ECO:0000259" key="7">
    <source>
        <dbReference type="PROSITE" id="PS50048"/>
    </source>
</evidence>
<name>A0A319DQV1_9EURO</name>
<dbReference type="Pfam" id="PF00172">
    <property type="entry name" value="Zn_clus"/>
    <property type="match status" value="1"/>
</dbReference>
<dbReference type="GO" id="GO:0005634">
    <property type="term" value="C:nucleus"/>
    <property type="evidence" value="ECO:0007669"/>
    <property type="project" value="UniProtKB-SubCell"/>
</dbReference>
<gene>
    <name evidence="8" type="ORF">BO71DRAFT_176748</name>
</gene>
<dbReference type="PANTHER" id="PTHR37534">
    <property type="entry name" value="TRANSCRIPTIONAL ACTIVATOR PROTEIN UGA3"/>
    <property type="match status" value="1"/>
</dbReference>
<dbReference type="Gene3D" id="4.10.240.10">
    <property type="entry name" value="Zn(2)-C6 fungal-type DNA-binding domain"/>
    <property type="match status" value="1"/>
</dbReference>